<keyword evidence="1" id="KW-0732">Signal</keyword>
<gene>
    <name evidence="3" type="ORF">SAMN04487908_10847</name>
</gene>
<dbReference type="InterPro" id="IPR013784">
    <property type="entry name" value="Carb-bd-like_fold"/>
</dbReference>
<organism evidence="3 4">
    <name type="scientific">Aequorivita viscosa</name>
    <dbReference type="NCBI Taxonomy" id="797419"/>
    <lineage>
        <taxon>Bacteria</taxon>
        <taxon>Pseudomonadati</taxon>
        <taxon>Bacteroidota</taxon>
        <taxon>Flavobacteriia</taxon>
        <taxon>Flavobacteriales</taxon>
        <taxon>Flavobacteriaceae</taxon>
        <taxon>Aequorivita</taxon>
    </lineage>
</organism>
<feature type="chain" id="PRO_5009917505" description="Type 9 secretion system plug protein N-terminal domain-containing protein" evidence="1">
    <location>
        <begin position="21"/>
        <end position="417"/>
    </location>
</feature>
<keyword evidence="4" id="KW-1185">Reference proteome</keyword>
<feature type="signal peptide" evidence="1">
    <location>
        <begin position="1"/>
        <end position="20"/>
    </location>
</feature>
<evidence type="ECO:0000313" key="3">
    <source>
        <dbReference type="EMBL" id="SHJ00997.1"/>
    </source>
</evidence>
<evidence type="ECO:0000256" key="1">
    <source>
        <dbReference type="SAM" id="SignalP"/>
    </source>
</evidence>
<dbReference type="AlphaFoldDB" id="A0A1M6FTJ1"/>
<name>A0A1M6FTJ1_9FLAO</name>
<feature type="domain" description="Type 9 secretion system plug protein N-terminal" evidence="2">
    <location>
        <begin position="31"/>
        <end position="153"/>
    </location>
</feature>
<dbReference type="InterPro" id="IPR031345">
    <property type="entry name" value="T9SS_Plug_N"/>
</dbReference>
<dbReference type="OrthoDB" id="1522602at2"/>
<dbReference type="Pfam" id="PF17116">
    <property type="entry name" value="T9SS_plug_1st"/>
    <property type="match status" value="1"/>
</dbReference>
<dbReference type="Gene3D" id="2.60.40.10">
    <property type="entry name" value="Immunoglobulins"/>
    <property type="match status" value="1"/>
</dbReference>
<evidence type="ECO:0000259" key="2">
    <source>
        <dbReference type="Pfam" id="PF17116"/>
    </source>
</evidence>
<dbReference type="STRING" id="797419.SAMN05216556_10969"/>
<proteinExistence type="predicted"/>
<accession>A0A1M6FTJ1</accession>
<dbReference type="EMBL" id="FQYV01000008">
    <property type="protein sequence ID" value="SHJ00997.1"/>
    <property type="molecule type" value="Genomic_DNA"/>
</dbReference>
<dbReference type="GO" id="GO:0030246">
    <property type="term" value="F:carbohydrate binding"/>
    <property type="evidence" value="ECO:0007669"/>
    <property type="project" value="InterPro"/>
</dbReference>
<dbReference type="InterPro" id="IPR013783">
    <property type="entry name" value="Ig-like_fold"/>
</dbReference>
<dbReference type="SUPFAM" id="SSF49452">
    <property type="entry name" value="Starch-binding domain-like"/>
    <property type="match status" value="1"/>
</dbReference>
<evidence type="ECO:0000313" key="4">
    <source>
        <dbReference type="Proteomes" id="UP000184172"/>
    </source>
</evidence>
<reference evidence="4" key="1">
    <citation type="submission" date="2016-11" db="EMBL/GenBank/DDBJ databases">
        <authorList>
            <person name="Varghese N."/>
            <person name="Submissions S."/>
        </authorList>
    </citation>
    <scope>NUCLEOTIDE SEQUENCE [LARGE SCALE GENOMIC DNA]</scope>
    <source>
        <strain evidence="4">DSM 26349</strain>
    </source>
</reference>
<protein>
    <recommendedName>
        <fullName evidence="2">Type 9 secretion system plug protein N-terminal domain-containing protein</fullName>
    </recommendedName>
</protein>
<sequence>MNKIQLTFLFSLLFASQIFAQLQEKIEPPYIRTVQFRGATDQSQLPIIRLGDRLQLSFDALNGKEEDFYYTLTHHDFDWSPSDLSKSEYLDGFDDVRISTYENSLNTLQIYSHYTLTIPNRDTRRLLKSGNYLLSVTNSDGDIIFSRKFLVAESIASVGVEIKRSRDLKYINEKQVVQFTVNSPNLLLINPKQTVKTLVLQNSNLKAGITDLVPQYTMGNELIYKYDKEASFGGGNEFLAFDNKDERSATNGVRSVSLTDVYENYLFTNTPRYNKPYTYNPDINGNFVVRNVDAQNQDIEAEYVRVHFNLQYYDDLGDKELHIYGNFNNWTIDGSTYMKYDKQSDSYRNERLFKQGFYNYKYVVVNRDGTVDSGAVSGDFWQTENDYTVVVYFRDLGARYDRIIGMGAANSINISNN</sequence>
<dbReference type="Proteomes" id="UP000184172">
    <property type="component" value="Unassembled WGS sequence"/>
</dbReference>